<evidence type="ECO:0000313" key="3">
    <source>
        <dbReference type="Proteomes" id="UP000518752"/>
    </source>
</evidence>
<evidence type="ECO:0000256" key="1">
    <source>
        <dbReference type="SAM" id="MobiDB-lite"/>
    </source>
</evidence>
<gene>
    <name evidence="2" type="ORF">D9757_014707</name>
</gene>
<protein>
    <submittedName>
        <fullName evidence="2">Uncharacterized protein</fullName>
    </submittedName>
</protein>
<proteinExistence type="predicted"/>
<comment type="caution">
    <text evidence="2">The sequence shown here is derived from an EMBL/GenBank/DDBJ whole genome shotgun (WGS) entry which is preliminary data.</text>
</comment>
<evidence type="ECO:0000313" key="2">
    <source>
        <dbReference type="EMBL" id="KAF5346442.1"/>
    </source>
</evidence>
<feature type="compositionally biased region" description="Low complexity" evidence="1">
    <location>
        <begin position="215"/>
        <end position="244"/>
    </location>
</feature>
<organism evidence="2 3">
    <name type="scientific">Collybiopsis confluens</name>
    <dbReference type="NCBI Taxonomy" id="2823264"/>
    <lineage>
        <taxon>Eukaryota</taxon>
        <taxon>Fungi</taxon>
        <taxon>Dikarya</taxon>
        <taxon>Basidiomycota</taxon>
        <taxon>Agaricomycotina</taxon>
        <taxon>Agaricomycetes</taxon>
        <taxon>Agaricomycetidae</taxon>
        <taxon>Agaricales</taxon>
        <taxon>Marasmiineae</taxon>
        <taxon>Omphalotaceae</taxon>
        <taxon>Collybiopsis</taxon>
    </lineage>
</organism>
<sequence>MPASRPTSSHEKYAFCKYLTKTFHLYMARLYEDPSLSGDLGQALESTVPPAKESTFVLCASVNSQIPPLALDTVQRFTARWATTTVHLAVASRGNESTTWLHILEINITRTLALKSWHDTVIQLVVAPAGLRINGLRPSKSNPQDLNGFNLQRHSHLPPFQTLFLEEFVQLAYVASLLSETDEQVVGSPSQPVYPYCEPQEWTIYPNHSAVSPQPSLDSASTSASSSVSSPSSSSPLIVPSSLPSALDGSEGVMTIPSGYESVYPHPHPPSQVTAVPFHQQYPYTSFASPASSSDSSFASPSPFWPSSPACDNATEMILRGCGNSSAAPSLAPVALADAELASPMSCYSMSSSSSSPSPSPPSFLSYDSPVLLSSPPSNRDIDVGMMLQDLRLSPYMANDVYHDDVGVPKAAFSQERHSRTTKIVRRNRSDLNAFLLNFQV</sequence>
<dbReference type="Proteomes" id="UP000518752">
    <property type="component" value="Unassembled WGS sequence"/>
</dbReference>
<feature type="region of interest" description="Disordered" evidence="1">
    <location>
        <begin position="207"/>
        <end position="244"/>
    </location>
</feature>
<keyword evidence="3" id="KW-1185">Reference proteome</keyword>
<name>A0A8H5CR34_9AGAR</name>
<reference evidence="2 3" key="1">
    <citation type="journal article" date="2020" name="ISME J.">
        <title>Uncovering the hidden diversity of litter-decomposition mechanisms in mushroom-forming fungi.</title>
        <authorList>
            <person name="Floudas D."/>
            <person name="Bentzer J."/>
            <person name="Ahren D."/>
            <person name="Johansson T."/>
            <person name="Persson P."/>
            <person name="Tunlid A."/>
        </authorList>
    </citation>
    <scope>NUCLEOTIDE SEQUENCE [LARGE SCALE GENOMIC DNA]</scope>
    <source>
        <strain evidence="2 3">CBS 406.79</strain>
    </source>
</reference>
<accession>A0A8H5CR34</accession>
<dbReference type="EMBL" id="JAACJN010000352">
    <property type="protein sequence ID" value="KAF5346442.1"/>
    <property type="molecule type" value="Genomic_DNA"/>
</dbReference>
<dbReference type="AlphaFoldDB" id="A0A8H5CR34"/>